<keyword evidence="3 6" id="KW-0812">Transmembrane</keyword>
<evidence type="ECO:0000256" key="6">
    <source>
        <dbReference type="SAM" id="Phobius"/>
    </source>
</evidence>
<evidence type="ECO:0000256" key="2">
    <source>
        <dbReference type="ARBA" id="ARBA00009457"/>
    </source>
</evidence>
<evidence type="ECO:0000256" key="4">
    <source>
        <dbReference type="ARBA" id="ARBA00022989"/>
    </source>
</evidence>
<keyword evidence="4 6" id="KW-1133">Transmembrane helix</keyword>
<comment type="caution">
    <text evidence="7">The sequence shown here is derived from an EMBL/GenBank/DDBJ whole genome shotgun (WGS) entry which is preliminary data.</text>
</comment>
<feature type="non-terminal residue" evidence="7">
    <location>
        <position position="215"/>
    </location>
</feature>
<organism evidence="7 8">
    <name type="scientific">Protopolystoma xenopodis</name>
    <dbReference type="NCBI Taxonomy" id="117903"/>
    <lineage>
        <taxon>Eukaryota</taxon>
        <taxon>Metazoa</taxon>
        <taxon>Spiralia</taxon>
        <taxon>Lophotrochozoa</taxon>
        <taxon>Platyhelminthes</taxon>
        <taxon>Monogenea</taxon>
        <taxon>Polyopisthocotylea</taxon>
        <taxon>Polystomatidea</taxon>
        <taxon>Polystomatidae</taxon>
        <taxon>Protopolystoma</taxon>
    </lineage>
</organism>
<dbReference type="GO" id="GO:0005783">
    <property type="term" value="C:endoplasmic reticulum"/>
    <property type="evidence" value="ECO:0007669"/>
    <property type="project" value="TreeGrafter"/>
</dbReference>
<dbReference type="InterPro" id="IPR005045">
    <property type="entry name" value="CDC50/LEM3_fam"/>
</dbReference>
<evidence type="ECO:0000313" key="8">
    <source>
        <dbReference type="Proteomes" id="UP000784294"/>
    </source>
</evidence>
<evidence type="ECO:0000256" key="5">
    <source>
        <dbReference type="ARBA" id="ARBA00023136"/>
    </source>
</evidence>
<comment type="similarity">
    <text evidence="2">Belongs to the CDC50/LEM3 family.</text>
</comment>
<dbReference type="PANTHER" id="PTHR10926">
    <property type="entry name" value="CELL CYCLE CONTROL PROTEIN 50"/>
    <property type="match status" value="1"/>
</dbReference>
<evidence type="ECO:0000313" key="7">
    <source>
        <dbReference type="EMBL" id="VEL28152.1"/>
    </source>
</evidence>
<dbReference type="Proteomes" id="UP000784294">
    <property type="component" value="Unassembled WGS sequence"/>
</dbReference>
<dbReference type="GO" id="GO:0005886">
    <property type="term" value="C:plasma membrane"/>
    <property type="evidence" value="ECO:0007669"/>
    <property type="project" value="TreeGrafter"/>
</dbReference>
<dbReference type="OrthoDB" id="340608at2759"/>
<reference evidence="7" key="1">
    <citation type="submission" date="2018-11" db="EMBL/GenBank/DDBJ databases">
        <authorList>
            <consortium name="Pathogen Informatics"/>
        </authorList>
    </citation>
    <scope>NUCLEOTIDE SEQUENCE</scope>
</reference>
<accession>A0A3S5ANK8</accession>
<evidence type="ECO:0000256" key="1">
    <source>
        <dbReference type="ARBA" id="ARBA00004141"/>
    </source>
</evidence>
<feature type="transmembrane region" description="Helical" evidence="6">
    <location>
        <begin position="23"/>
        <end position="42"/>
    </location>
</feature>
<protein>
    <recommendedName>
        <fullName evidence="9">Cell cycle control protein 50A</fullName>
    </recommendedName>
</protein>
<gene>
    <name evidence="7" type="ORF">PXEA_LOCUS21592</name>
</gene>
<name>A0A3S5ANK8_9PLAT</name>
<dbReference type="EMBL" id="CAAALY010092710">
    <property type="protein sequence ID" value="VEL28152.1"/>
    <property type="molecule type" value="Genomic_DNA"/>
</dbReference>
<dbReference type="GO" id="GO:0005794">
    <property type="term" value="C:Golgi apparatus"/>
    <property type="evidence" value="ECO:0007669"/>
    <property type="project" value="TreeGrafter"/>
</dbReference>
<keyword evidence="8" id="KW-1185">Reference proteome</keyword>
<keyword evidence="5 6" id="KW-0472">Membrane</keyword>
<evidence type="ECO:0008006" key="9">
    <source>
        <dbReference type="Google" id="ProtNLM"/>
    </source>
</evidence>
<evidence type="ECO:0000256" key="3">
    <source>
        <dbReference type="ARBA" id="ARBA00022692"/>
    </source>
</evidence>
<comment type="subcellular location">
    <subcellularLocation>
        <location evidence="1">Membrane</location>
        <topology evidence="1">Multi-pass membrane protein</topology>
    </subcellularLocation>
</comment>
<dbReference type="PANTHER" id="PTHR10926:SF0">
    <property type="entry name" value="CDC50, ISOFORM A"/>
    <property type="match status" value="1"/>
</dbReference>
<proteinExistence type="inferred from homology"/>
<dbReference type="AlphaFoldDB" id="A0A3S5ANK8"/>
<dbReference type="Pfam" id="PF03381">
    <property type="entry name" value="CDC50"/>
    <property type="match status" value="1"/>
</dbReference>
<sequence length="215" mass="23972">MTSPFFQQNLPAWKPILTSKKSVPIFALIAILFIPIGVIILATNQSVSEISIDYTYCVSSDNSSKHCSDLTVLGAGCKCNTSFQVQTQIKGPVYLYYELSNFYQNHRRYMRSKDDYQLLGVKRQITDLNSCIPYANYTNATGSFPILPCGAIANSIFNDTFSLYLTSNANSLIMDNTGIAWSSDINVKYGILSSTAIENTVKPENWQLSEIQRSP</sequence>